<evidence type="ECO:0000313" key="3">
    <source>
        <dbReference type="Proteomes" id="UP000664534"/>
    </source>
</evidence>
<gene>
    <name evidence="2" type="ORF">IMSHALPRED_007127</name>
</gene>
<dbReference type="Proteomes" id="UP000664534">
    <property type="component" value="Unassembled WGS sequence"/>
</dbReference>
<organism evidence="2 3">
    <name type="scientific">Imshaugia aleurites</name>
    <dbReference type="NCBI Taxonomy" id="172621"/>
    <lineage>
        <taxon>Eukaryota</taxon>
        <taxon>Fungi</taxon>
        <taxon>Dikarya</taxon>
        <taxon>Ascomycota</taxon>
        <taxon>Pezizomycotina</taxon>
        <taxon>Lecanoromycetes</taxon>
        <taxon>OSLEUM clade</taxon>
        <taxon>Lecanoromycetidae</taxon>
        <taxon>Lecanorales</taxon>
        <taxon>Lecanorineae</taxon>
        <taxon>Parmeliaceae</taxon>
        <taxon>Imshaugia</taxon>
    </lineage>
</organism>
<reference evidence="2" key="1">
    <citation type="submission" date="2021-03" db="EMBL/GenBank/DDBJ databases">
        <authorList>
            <person name="Tagirdzhanova G."/>
        </authorList>
    </citation>
    <scope>NUCLEOTIDE SEQUENCE</scope>
</reference>
<dbReference type="InterPro" id="IPR027443">
    <property type="entry name" value="IPNS-like_sf"/>
</dbReference>
<dbReference type="Gene3D" id="2.60.120.330">
    <property type="entry name" value="B-lactam Antibiotic, Isopenicillin N Synthase, Chain"/>
    <property type="match status" value="1"/>
</dbReference>
<dbReference type="EMBL" id="CAJPDT010000045">
    <property type="protein sequence ID" value="CAF9927120.1"/>
    <property type="molecule type" value="Genomic_DNA"/>
</dbReference>
<dbReference type="SUPFAM" id="SSF51197">
    <property type="entry name" value="Clavaminate synthase-like"/>
    <property type="match status" value="1"/>
</dbReference>
<proteinExistence type="predicted"/>
<dbReference type="OrthoDB" id="288590at2759"/>
<feature type="compositionally biased region" description="Low complexity" evidence="1">
    <location>
        <begin position="9"/>
        <end position="23"/>
    </location>
</feature>
<keyword evidence="3" id="KW-1185">Reference proteome</keyword>
<accession>A0A8H3FNM4</accession>
<evidence type="ECO:0000256" key="1">
    <source>
        <dbReference type="SAM" id="MobiDB-lite"/>
    </source>
</evidence>
<dbReference type="AlphaFoldDB" id="A0A8H3FNM4"/>
<name>A0A8H3FNM4_9LECA</name>
<evidence type="ECO:0000313" key="2">
    <source>
        <dbReference type="EMBL" id="CAF9927120.1"/>
    </source>
</evidence>
<comment type="caution">
    <text evidence="2">The sequence shown here is derived from an EMBL/GenBank/DDBJ whole genome shotgun (WGS) entry which is preliminary data.</text>
</comment>
<feature type="region of interest" description="Disordered" evidence="1">
    <location>
        <begin position="1"/>
        <end position="24"/>
    </location>
</feature>
<protein>
    <submittedName>
        <fullName evidence="2">Uncharacterized protein</fullName>
    </submittedName>
</protein>
<sequence>MPFPKGLTSPSSPSSPRNSEPSSWEANVAASQGRNSKITIVSFHGLFRNLAAAKSMMSQWVFSSPSNFLDICVPENCHTIACRHDGIFYLDMTGEDAGKPLGELNIAKYLEKSKELHALSDVEKLGFELDNILPLGTTGYKAAGKFHGVLAGDHPIEEDWLITSNAVDDPAHFQTHLPPPLFDKLFDFYAIARFHFIGLGLLDHLAHALSSKDLRSAHTDGHSNTSSLVLAKCIPTTQGQADNLEAHTDPGTLLILFNPPPSLHLFRPADAQKPKSKPKYIPISPPMGSAAVIVGDALSFLTRGRLQAAKLVMVSARGMEDVEEWHSVAYRLGPDEKATLVDFRKVKWPARDWHAVRMGVEADEIL</sequence>